<dbReference type="EC" id="2.7.13.3" evidence="2"/>
<keyword evidence="4" id="KW-0808">Transferase</keyword>
<dbReference type="CDD" id="cd00082">
    <property type="entry name" value="HisKA"/>
    <property type="match status" value="1"/>
</dbReference>
<dbReference type="PRINTS" id="PR00344">
    <property type="entry name" value="BCTRLSENSOR"/>
</dbReference>
<keyword evidence="7" id="KW-0175">Coiled coil</keyword>
<dbReference type="Pfam" id="PF00072">
    <property type="entry name" value="Response_reg"/>
    <property type="match status" value="1"/>
</dbReference>
<sequence>MSEPSAAARTDEIPVAPNDAAADGASPWRIEEGLEPVDILLVDDRPENLLALEALLEPLGQRLVSVHSGDEALRQLLVRDFALILLDVQMPGLNGFETARLIKSRERSRHIPIIFLTAINKEDQYVFQGYEVGAVDYLFKPFNPDVLRSKVAVFVDLHHARERLRRQEQALRAAERRQMELSMRTNLLEQEAKSAEQLAGLNRELQQRQEDLEKAMQARSRFYASMSHELRTPINAILGYNTLLLDGIYGPLDEQQQKGIERTHKAARHLLELVNDILDLSKIEAGKFELSVQPTAFPALIEDLFVTVRPLADEHACPLQLHDETGGVVLETDPRRVRQILLNLLSNAIKFGGGRPIDVGSTRHEGWLEIAVTDHGPGISPDDLPRIFDEFVQLEHAARSHGDTRQSGTGLGLPISKRLADLLGGSLVAESTPGQGSTFRLTIPLERARDRRVTVGATGDRPAEVPHAAGRADAPPSPSIAGSEEGAEETDGSETAHADAL</sequence>
<evidence type="ECO:0000256" key="6">
    <source>
        <dbReference type="PROSITE-ProRule" id="PRU00169"/>
    </source>
</evidence>
<dbReference type="SUPFAM" id="SSF52172">
    <property type="entry name" value="CheY-like"/>
    <property type="match status" value="1"/>
</dbReference>
<evidence type="ECO:0000256" key="4">
    <source>
        <dbReference type="ARBA" id="ARBA00022679"/>
    </source>
</evidence>
<dbReference type="KEGG" id="gba:J421_0068"/>
<dbReference type="Gene3D" id="1.10.287.130">
    <property type="match status" value="1"/>
</dbReference>
<evidence type="ECO:0000259" key="9">
    <source>
        <dbReference type="PROSITE" id="PS50109"/>
    </source>
</evidence>
<keyword evidence="12" id="KW-1185">Reference proteome</keyword>
<dbReference type="CDD" id="cd16922">
    <property type="entry name" value="HATPase_EvgS-ArcB-TorS-like"/>
    <property type="match status" value="1"/>
</dbReference>
<dbReference type="InterPro" id="IPR011006">
    <property type="entry name" value="CheY-like_superfamily"/>
</dbReference>
<feature type="modified residue" description="4-aspartylphosphate" evidence="6">
    <location>
        <position position="87"/>
    </location>
</feature>
<feature type="region of interest" description="Disordered" evidence="8">
    <location>
        <begin position="1"/>
        <end position="24"/>
    </location>
</feature>
<dbReference type="PATRIC" id="fig|861299.3.peg.64"/>
<dbReference type="AlphaFoldDB" id="W0RBB5"/>
<evidence type="ECO:0000256" key="8">
    <source>
        <dbReference type="SAM" id="MobiDB-lite"/>
    </source>
</evidence>
<dbReference type="SMART" id="SM00448">
    <property type="entry name" value="REC"/>
    <property type="match status" value="1"/>
</dbReference>
<evidence type="ECO:0000256" key="7">
    <source>
        <dbReference type="SAM" id="Coils"/>
    </source>
</evidence>
<dbReference type="InterPro" id="IPR005467">
    <property type="entry name" value="His_kinase_dom"/>
</dbReference>
<keyword evidence="5" id="KW-0418">Kinase</keyword>
<dbReference type="Gene3D" id="3.30.565.10">
    <property type="entry name" value="Histidine kinase-like ATPase, C-terminal domain"/>
    <property type="match status" value="1"/>
</dbReference>
<evidence type="ECO:0000313" key="11">
    <source>
        <dbReference type="EMBL" id="AHG87605.1"/>
    </source>
</evidence>
<evidence type="ECO:0000256" key="2">
    <source>
        <dbReference type="ARBA" id="ARBA00012438"/>
    </source>
</evidence>
<dbReference type="Pfam" id="PF02518">
    <property type="entry name" value="HATPase_c"/>
    <property type="match status" value="1"/>
</dbReference>
<dbReference type="SMART" id="SM00388">
    <property type="entry name" value="HisKA"/>
    <property type="match status" value="1"/>
</dbReference>
<dbReference type="GO" id="GO:0009927">
    <property type="term" value="F:histidine phosphotransfer kinase activity"/>
    <property type="evidence" value="ECO:0007669"/>
    <property type="project" value="TreeGrafter"/>
</dbReference>
<dbReference type="PROSITE" id="PS50110">
    <property type="entry name" value="RESPONSE_REGULATORY"/>
    <property type="match status" value="1"/>
</dbReference>
<evidence type="ECO:0000256" key="3">
    <source>
        <dbReference type="ARBA" id="ARBA00022553"/>
    </source>
</evidence>
<dbReference type="InterPro" id="IPR036890">
    <property type="entry name" value="HATPase_C_sf"/>
</dbReference>
<protein>
    <recommendedName>
        <fullName evidence="2">histidine kinase</fullName>
        <ecNumber evidence="2">2.7.13.3</ecNumber>
    </recommendedName>
</protein>
<dbReference type="eggNOG" id="COG3706">
    <property type="taxonomic scope" value="Bacteria"/>
</dbReference>
<dbReference type="InterPro" id="IPR001789">
    <property type="entry name" value="Sig_transdc_resp-reg_receiver"/>
</dbReference>
<feature type="region of interest" description="Disordered" evidence="8">
    <location>
        <begin position="451"/>
        <end position="501"/>
    </location>
</feature>
<feature type="domain" description="Histidine kinase" evidence="9">
    <location>
        <begin position="225"/>
        <end position="447"/>
    </location>
</feature>
<dbReference type="GO" id="GO:0005886">
    <property type="term" value="C:plasma membrane"/>
    <property type="evidence" value="ECO:0007669"/>
    <property type="project" value="TreeGrafter"/>
</dbReference>
<feature type="domain" description="Response regulatory" evidence="10">
    <location>
        <begin position="38"/>
        <end position="155"/>
    </location>
</feature>
<dbReference type="eggNOG" id="COG2205">
    <property type="taxonomic scope" value="Bacteria"/>
</dbReference>
<dbReference type="SUPFAM" id="SSF55874">
    <property type="entry name" value="ATPase domain of HSP90 chaperone/DNA topoisomerase II/histidine kinase"/>
    <property type="match status" value="1"/>
</dbReference>
<keyword evidence="11" id="KW-0067">ATP-binding</keyword>
<dbReference type="Proteomes" id="UP000019151">
    <property type="component" value="Chromosome"/>
</dbReference>
<dbReference type="Gene3D" id="3.40.50.2300">
    <property type="match status" value="1"/>
</dbReference>
<keyword evidence="11" id="KW-0547">Nucleotide-binding</keyword>
<organism evidence="11 12">
    <name type="scientific">Gemmatirosa kalamazoonensis</name>
    <dbReference type="NCBI Taxonomy" id="861299"/>
    <lineage>
        <taxon>Bacteria</taxon>
        <taxon>Pseudomonadati</taxon>
        <taxon>Gemmatimonadota</taxon>
        <taxon>Gemmatimonadia</taxon>
        <taxon>Gemmatimonadales</taxon>
        <taxon>Gemmatimonadaceae</taxon>
        <taxon>Gemmatirosa</taxon>
    </lineage>
</organism>
<dbReference type="GO" id="GO:0005524">
    <property type="term" value="F:ATP binding"/>
    <property type="evidence" value="ECO:0007669"/>
    <property type="project" value="UniProtKB-KW"/>
</dbReference>
<dbReference type="STRING" id="861299.J421_0068"/>
<name>W0RBB5_9BACT</name>
<dbReference type="PROSITE" id="PS50109">
    <property type="entry name" value="HIS_KIN"/>
    <property type="match status" value="1"/>
</dbReference>
<dbReference type="InterPro" id="IPR003594">
    <property type="entry name" value="HATPase_dom"/>
</dbReference>
<dbReference type="InterPro" id="IPR003661">
    <property type="entry name" value="HisK_dim/P_dom"/>
</dbReference>
<dbReference type="InterPro" id="IPR036097">
    <property type="entry name" value="HisK_dim/P_sf"/>
</dbReference>
<keyword evidence="3 6" id="KW-0597">Phosphoprotein</keyword>
<proteinExistence type="predicted"/>
<evidence type="ECO:0000313" key="12">
    <source>
        <dbReference type="Proteomes" id="UP000019151"/>
    </source>
</evidence>
<feature type="coiled-coil region" evidence="7">
    <location>
        <begin position="157"/>
        <end position="218"/>
    </location>
</feature>
<evidence type="ECO:0000256" key="5">
    <source>
        <dbReference type="ARBA" id="ARBA00022777"/>
    </source>
</evidence>
<dbReference type="SMART" id="SM00387">
    <property type="entry name" value="HATPase_c"/>
    <property type="match status" value="1"/>
</dbReference>
<dbReference type="PANTHER" id="PTHR43047:SF72">
    <property type="entry name" value="OSMOSENSING HISTIDINE PROTEIN KINASE SLN1"/>
    <property type="match status" value="1"/>
</dbReference>
<evidence type="ECO:0000259" key="10">
    <source>
        <dbReference type="PROSITE" id="PS50110"/>
    </source>
</evidence>
<accession>W0RBB5</accession>
<dbReference type="EMBL" id="CP007128">
    <property type="protein sequence ID" value="AHG87605.1"/>
    <property type="molecule type" value="Genomic_DNA"/>
</dbReference>
<dbReference type="OrthoDB" id="9796100at2"/>
<dbReference type="InterPro" id="IPR004358">
    <property type="entry name" value="Sig_transdc_His_kin-like_C"/>
</dbReference>
<dbReference type="SUPFAM" id="SSF47384">
    <property type="entry name" value="Homodimeric domain of signal transducing histidine kinase"/>
    <property type="match status" value="1"/>
</dbReference>
<dbReference type="RefSeq" id="WP_158508616.1">
    <property type="nucleotide sequence ID" value="NZ_CP007128.1"/>
</dbReference>
<reference evidence="11 12" key="1">
    <citation type="journal article" date="2014" name="Genome Announc.">
        <title>Genome Sequence and Methylome of Soil Bacterium Gemmatirosa kalamazoonensis KBS708T, a Member of the Rarely Cultivated Gemmatimonadetes Phylum.</title>
        <authorList>
            <person name="Debruyn J.M."/>
            <person name="Radosevich M."/>
            <person name="Wommack K.E."/>
            <person name="Polson S.W."/>
            <person name="Hauser L.J."/>
            <person name="Fawaz M.N."/>
            <person name="Korlach J."/>
            <person name="Tsai Y.C."/>
        </authorList>
    </citation>
    <scope>NUCLEOTIDE SEQUENCE [LARGE SCALE GENOMIC DNA]</scope>
    <source>
        <strain evidence="11 12">KBS708</strain>
    </source>
</reference>
<dbReference type="InParanoid" id="W0RBB5"/>
<evidence type="ECO:0000256" key="1">
    <source>
        <dbReference type="ARBA" id="ARBA00000085"/>
    </source>
</evidence>
<dbReference type="FunCoup" id="W0RBB5">
    <property type="interactions" value="203"/>
</dbReference>
<gene>
    <name evidence="11" type="ORF">J421_0068</name>
</gene>
<dbReference type="GO" id="GO:0000155">
    <property type="term" value="F:phosphorelay sensor kinase activity"/>
    <property type="evidence" value="ECO:0007669"/>
    <property type="project" value="InterPro"/>
</dbReference>
<dbReference type="Pfam" id="PF00512">
    <property type="entry name" value="HisKA"/>
    <property type="match status" value="1"/>
</dbReference>
<comment type="catalytic activity">
    <reaction evidence="1">
        <text>ATP + protein L-histidine = ADP + protein N-phospho-L-histidine.</text>
        <dbReference type="EC" id="2.7.13.3"/>
    </reaction>
</comment>
<dbReference type="HOGENOM" id="CLU_000445_114_72_0"/>
<dbReference type="PANTHER" id="PTHR43047">
    <property type="entry name" value="TWO-COMPONENT HISTIDINE PROTEIN KINASE"/>
    <property type="match status" value="1"/>
</dbReference>